<feature type="repeat" description="TPR" evidence="1">
    <location>
        <begin position="369"/>
        <end position="402"/>
    </location>
</feature>
<dbReference type="Pfam" id="PF14559">
    <property type="entry name" value="TPR_19"/>
    <property type="match status" value="6"/>
</dbReference>
<dbReference type="SUPFAM" id="SSF81901">
    <property type="entry name" value="HCP-like"/>
    <property type="match status" value="1"/>
</dbReference>
<dbReference type="InterPro" id="IPR011990">
    <property type="entry name" value="TPR-like_helical_dom_sf"/>
</dbReference>
<dbReference type="PANTHER" id="PTHR12558">
    <property type="entry name" value="CELL DIVISION CYCLE 16,23,27"/>
    <property type="match status" value="1"/>
</dbReference>
<dbReference type="PROSITE" id="PS50005">
    <property type="entry name" value="TPR"/>
    <property type="match status" value="3"/>
</dbReference>
<keyword evidence="2" id="KW-0732">Signal</keyword>
<gene>
    <name evidence="3" type="ordered locus">Daro_2439</name>
</gene>
<dbReference type="eggNOG" id="COG0457">
    <property type="taxonomic scope" value="Bacteria"/>
</dbReference>
<dbReference type="SMART" id="SM00028">
    <property type="entry name" value="TPR"/>
    <property type="match status" value="19"/>
</dbReference>
<proteinExistence type="predicted"/>
<sequence length="923" mass="99034">MKKNRFFITSALTTALLAAFLGGCGDSPESLIASSREFLAKNDNKAAVIQLKNALQQNPSLGEARFLLGKTLLETGDAAGAEVELRKAQDLKYSPEQTTPLLAKAMLGAGQAKKLIDEFGKTDSLSGESLAALKTTLSVAYLIQGNQDAAQSALSDALKAQPDFAPALLSLARSKVTNRDIDGAQALVAQVLEKNPKNHDALLLNGSLQGVKSGPEAALAEYRKAIEAKPDFIAGHAALITTLFQQQKFDEASTQLDALRKIAPKHPQTLYLDAQASYQRKDFQGARSKLQDLLKFNTNNPTALQLAGAVEFQLRSYMQAETYLNKALSQAPELRLARRILVATYLRNGQAAKALNTLQPMLDKADTDSALLTLAGETYLQNGDAKKAEEYFAKASKLDPNDPGKKTSIALTHLAQGDVSGAVEDLEQIAQTDKGVRADLALISTFIRTNQADKALKAIDSLEKKQPDNPATHNLRAQTLLLKKDLAGARSSYEAALKINPAFFPAAASLAKIDLAEKKPDDAKKRFENVLLADPKSVPALLALAELKAANKGSVDEVAGLIGKAITSNPTEISPRLALIQYYLSQKETKKALGAANDAAAAIKDKPEIIDALGRTQQMAGDLNQALASYTKLAALQPASPLPLVRTADVHLANKNKDEAAKSLKKALEIKSDLVEAQRGLILLALDAKKPNEALQIAQQIEKQRPKEAVGFALEGDIHATSKNWTEAANAYRNAIKRAGSADIAIKLHSVLLASGNPQEAGRMAAAWQKEHPKDIALLVHQGDVATARKDYSLAAQHYRQALDIQPNNALVLNNLAWVSGELKAPKAIEYAEKANQLAPGQPQFMDTLAMLLAQKGETKRAIDLLRNAMNAAPNAASIQLNLAKVLISAGEKKEARKELEALAKLGDKFSGQPEVAKLLQAL</sequence>
<accession>Q47DA7</accession>
<name>Q47DA7_DECAR</name>
<organism evidence="3">
    <name type="scientific">Dechloromonas aromatica (strain RCB)</name>
    <dbReference type="NCBI Taxonomy" id="159087"/>
    <lineage>
        <taxon>Bacteria</taxon>
        <taxon>Pseudomonadati</taxon>
        <taxon>Pseudomonadota</taxon>
        <taxon>Betaproteobacteria</taxon>
        <taxon>Rhodocyclales</taxon>
        <taxon>Azonexaceae</taxon>
        <taxon>Dechloromonas</taxon>
    </lineage>
</organism>
<dbReference type="Gene3D" id="1.25.40.10">
    <property type="entry name" value="Tetratricopeptide repeat domain"/>
    <property type="match status" value="4"/>
</dbReference>
<dbReference type="STRING" id="159087.Daro_2439"/>
<dbReference type="AlphaFoldDB" id="Q47DA7"/>
<feature type="repeat" description="TPR" evidence="1">
    <location>
        <begin position="607"/>
        <end position="640"/>
    </location>
</feature>
<dbReference type="PROSITE" id="PS51257">
    <property type="entry name" value="PROKAR_LIPOPROTEIN"/>
    <property type="match status" value="1"/>
</dbReference>
<evidence type="ECO:0000256" key="1">
    <source>
        <dbReference type="PROSITE-ProRule" id="PRU00339"/>
    </source>
</evidence>
<feature type="repeat" description="TPR" evidence="1">
    <location>
        <begin position="776"/>
        <end position="809"/>
    </location>
</feature>
<reference evidence="3" key="1">
    <citation type="submission" date="2005-08" db="EMBL/GenBank/DDBJ databases">
        <title>Complete sequence of Dechloromonas aromatica RCB.</title>
        <authorList>
            <person name="Salinero K.K."/>
            <person name="Copeland A."/>
            <person name="Lucas S."/>
            <person name="Lapidus A."/>
            <person name="Barry K."/>
            <person name="Detter J.C."/>
            <person name="Glavina T."/>
            <person name="Hammon N."/>
            <person name="Israni S."/>
            <person name="Pitluck S."/>
            <person name="Di Bartolo G."/>
            <person name="Trong S."/>
            <person name="Schmutz J."/>
            <person name="Larimer F."/>
            <person name="Land M."/>
            <person name="Ivanova N."/>
            <person name="Richardson P."/>
        </authorList>
    </citation>
    <scope>NUCLEOTIDE SEQUENCE</scope>
    <source>
        <strain evidence="3">RCB</strain>
    </source>
</reference>
<dbReference type="InterPro" id="IPR014266">
    <property type="entry name" value="PEP-CTERM_TPR_PrsT"/>
</dbReference>
<feature type="signal peptide" evidence="2">
    <location>
        <begin position="1"/>
        <end position="18"/>
    </location>
</feature>
<dbReference type="HOGENOM" id="CLU_007251_0_1_4"/>
<evidence type="ECO:0000313" key="3">
    <source>
        <dbReference type="EMBL" id="AAZ47174.1"/>
    </source>
</evidence>
<protein>
    <submittedName>
        <fullName evidence="3">TPR repeat:Tetratricopeptide TPR_3:Tetratricopeptide TPR_4</fullName>
    </submittedName>
</protein>
<evidence type="ECO:0000256" key="2">
    <source>
        <dbReference type="SAM" id="SignalP"/>
    </source>
</evidence>
<dbReference type="PANTHER" id="PTHR12558:SF13">
    <property type="entry name" value="CELL DIVISION CYCLE PROTEIN 27 HOMOLOG"/>
    <property type="match status" value="1"/>
</dbReference>
<feature type="chain" id="PRO_5004233387" evidence="2">
    <location>
        <begin position="19"/>
        <end position="923"/>
    </location>
</feature>
<dbReference type="InterPro" id="IPR019734">
    <property type="entry name" value="TPR_rpt"/>
</dbReference>
<dbReference type="KEGG" id="dar:Daro_2439"/>
<keyword evidence="1" id="KW-0802">TPR repeat</keyword>
<dbReference type="SUPFAM" id="SSF48452">
    <property type="entry name" value="TPR-like"/>
    <property type="match status" value="3"/>
</dbReference>
<dbReference type="NCBIfam" id="TIGR02917">
    <property type="entry name" value="PEP_TPR_lipo"/>
    <property type="match status" value="1"/>
</dbReference>
<dbReference type="Pfam" id="PF13432">
    <property type="entry name" value="TPR_16"/>
    <property type="match status" value="3"/>
</dbReference>
<dbReference type="EMBL" id="CP000089">
    <property type="protein sequence ID" value="AAZ47174.1"/>
    <property type="molecule type" value="Genomic_DNA"/>
</dbReference>
<dbReference type="OrthoDB" id="5290951at2"/>